<feature type="compositionally biased region" description="Polar residues" evidence="1">
    <location>
        <begin position="256"/>
        <end position="273"/>
    </location>
</feature>
<name>A0A2H3JY76_WOLCO</name>
<feature type="compositionally biased region" description="Polar residues" evidence="1">
    <location>
        <begin position="234"/>
        <end position="248"/>
    </location>
</feature>
<accession>A0A2H3JY76</accession>
<feature type="region of interest" description="Disordered" evidence="1">
    <location>
        <begin position="1"/>
        <end position="332"/>
    </location>
</feature>
<feature type="compositionally biased region" description="Basic residues" evidence="1">
    <location>
        <begin position="140"/>
        <end position="149"/>
    </location>
</feature>
<gene>
    <name evidence="2" type="ORF">WOLCODRAFT_151745</name>
</gene>
<protein>
    <submittedName>
        <fullName evidence="2">Uncharacterized protein</fullName>
    </submittedName>
</protein>
<evidence type="ECO:0000313" key="2">
    <source>
        <dbReference type="EMBL" id="PCH41694.1"/>
    </source>
</evidence>
<dbReference type="Proteomes" id="UP000218811">
    <property type="component" value="Unassembled WGS sequence"/>
</dbReference>
<keyword evidence="3" id="KW-1185">Reference proteome</keyword>
<evidence type="ECO:0000256" key="1">
    <source>
        <dbReference type="SAM" id="MobiDB-lite"/>
    </source>
</evidence>
<dbReference type="EMBL" id="KB468113">
    <property type="protein sequence ID" value="PCH41694.1"/>
    <property type="molecule type" value="Genomic_DNA"/>
</dbReference>
<feature type="compositionally biased region" description="Low complexity" evidence="1">
    <location>
        <begin position="35"/>
        <end position="51"/>
    </location>
</feature>
<evidence type="ECO:0000313" key="3">
    <source>
        <dbReference type="Proteomes" id="UP000218811"/>
    </source>
</evidence>
<proteinExistence type="predicted"/>
<reference evidence="2 3" key="1">
    <citation type="journal article" date="2012" name="Science">
        <title>The Paleozoic origin of enzymatic lignin decomposition reconstructed from 31 fungal genomes.</title>
        <authorList>
            <person name="Floudas D."/>
            <person name="Binder M."/>
            <person name="Riley R."/>
            <person name="Barry K."/>
            <person name="Blanchette R.A."/>
            <person name="Henrissat B."/>
            <person name="Martinez A.T."/>
            <person name="Otillar R."/>
            <person name="Spatafora J.W."/>
            <person name="Yadav J.S."/>
            <person name="Aerts A."/>
            <person name="Benoit I."/>
            <person name="Boyd A."/>
            <person name="Carlson A."/>
            <person name="Copeland A."/>
            <person name="Coutinho P.M."/>
            <person name="de Vries R.P."/>
            <person name="Ferreira P."/>
            <person name="Findley K."/>
            <person name="Foster B."/>
            <person name="Gaskell J."/>
            <person name="Glotzer D."/>
            <person name="Gorecki P."/>
            <person name="Heitman J."/>
            <person name="Hesse C."/>
            <person name="Hori C."/>
            <person name="Igarashi K."/>
            <person name="Jurgens J.A."/>
            <person name="Kallen N."/>
            <person name="Kersten P."/>
            <person name="Kohler A."/>
            <person name="Kuees U."/>
            <person name="Kumar T.K.A."/>
            <person name="Kuo A."/>
            <person name="LaButti K."/>
            <person name="Larrondo L.F."/>
            <person name="Lindquist E."/>
            <person name="Ling A."/>
            <person name="Lombard V."/>
            <person name="Lucas S."/>
            <person name="Lundell T."/>
            <person name="Martin R."/>
            <person name="McLaughlin D.J."/>
            <person name="Morgenstern I."/>
            <person name="Morin E."/>
            <person name="Murat C."/>
            <person name="Nagy L.G."/>
            <person name="Nolan M."/>
            <person name="Ohm R.A."/>
            <person name="Patyshakuliyeva A."/>
            <person name="Rokas A."/>
            <person name="Ruiz-Duenas F.J."/>
            <person name="Sabat G."/>
            <person name="Salamov A."/>
            <person name="Samejima M."/>
            <person name="Schmutz J."/>
            <person name="Slot J.C."/>
            <person name="St John F."/>
            <person name="Stenlid J."/>
            <person name="Sun H."/>
            <person name="Sun S."/>
            <person name="Syed K."/>
            <person name="Tsang A."/>
            <person name="Wiebenga A."/>
            <person name="Young D."/>
            <person name="Pisabarro A."/>
            <person name="Eastwood D.C."/>
            <person name="Martin F."/>
            <person name="Cullen D."/>
            <person name="Grigoriev I.V."/>
            <person name="Hibbett D.S."/>
        </authorList>
    </citation>
    <scope>NUCLEOTIDE SEQUENCE [LARGE SCALE GENOMIC DNA]</scope>
    <source>
        <strain evidence="2 3">MD-104</strain>
    </source>
</reference>
<organism evidence="2 3">
    <name type="scientific">Wolfiporia cocos (strain MD-104)</name>
    <name type="common">Brown rot fungus</name>
    <dbReference type="NCBI Taxonomy" id="742152"/>
    <lineage>
        <taxon>Eukaryota</taxon>
        <taxon>Fungi</taxon>
        <taxon>Dikarya</taxon>
        <taxon>Basidiomycota</taxon>
        <taxon>Agaricomycotina</taxon>
        <taxon>Agaricomycetes</taxon>
        <taxon>Polyporales</taxon>
        <taxon>Phaeolaceae</taxon>
        <taxon>Wolfiporia</taxon>
    </lineage>
</organism>
<sequence>MRPDLPCQGSARVSAGKRGVSQHLPGRRPCNQPRTAAPPALPTAPLDWTTLSCTLPRAPARQGGPTRGGSPLRPRPSSGQRRKHLGSQHNGAHRPPWNKTRKLTSTGPTAWGTIGNGQAPRTGQSPPSKAYPGTVQDRERHRHQARRQRAPGPRLLDTNRRRHSHSPSGQGVSTPRHATASPVHSDTAHGRLHQTHKAPPPTGVPGASAAARRQTPSTLPRYSQGAGGDYKNLPPSNHLNESESTAQRSRLKTHRQPLSTPLDSDAVTASQAKTAARETSQRRTQQEKSKKKKREKPNLWELNAHVGLGQPRTRHHAQSGRSGHHSDTVPLA</sequence>
<feature type="compositionally biased region" description="Basic and acidic residues" evidence="1">
    <location>
        <begin position="275"/>
        <end position="288"/>
    </location>
</feature>
<dbReference type="AlphaFoldDB" id="A0A2H3JY76"/>